<keyword evidence="2" id="KW-1185">Reference proteome</keyword>
<reference evidence="1" key="2">
    <citation type="journal article" date="2023" name="BMC Genomics">
        <title>Pest status, molecular evolution, and epigenetic factors derived from the genome assembly of Frankliniella fusca, a thysanopteran phytovirus vector.</title>
        <authorList>
            <person name="Catto M.A."/>
            <person name="Labadie P.E."/>
            <person name="Jacobson A.L."/>
            <person name="Kennedy G.G."/>
            <person name="Srinivasan R."/>
            <person name="Hunt B.G."/>
        </authorList>
    </citation>
    <scope>NUCLEOTIDE SEQUENCE</scope>
    <source>
        <strain evidence="1">PL_HMW_Pooled</strain>
    </source>
</reference>
<evidence type="ECO:0000313" key="1">
    <source>
        <dbReference type="EMBL" id="KAK3907236.1"/>
    </source>
</evidence>
<reference evidence="1" key="1">
    <citation type="submission" date="2021-07" db="EMBL/GenBank/DDBJ databases">
        <authorList>
            <person name="Catto M.A."/>
            <person name="Jacobson A."/>
            <person name="Kennedy G."/>
            <person name="Labadie P."/>
            <person name="Hunt B.G."/>
            <person name="Srinivasan R."/>
        </authorList>
    </citation>
    <scope>NUCLEOTIDE SEQUENCE</scope>
    <source>
        <strain evidence="1">PL_HMW_Pooled</strain>
        <tissue evidence="1">Head</tissue>
    </source>
</reference>
<sequence length="139" mass="15686">MLLWKSIPLSFEFVPTTLFSSSTENVVSALKYYWHMPTTTGSLYSVELNICIKISKLVDVWTLLMLNSVKVIIADFNDTMAEKYVFLVEKSEPCFDVTDVVEKWNASQSASCRVPFIPSSPAGCFVWIATANDRVQDDL</sequence>
<dbReference type="EMBL" id="JAHWGI010000004">
    <property type="protein sequence ID" value="KAK3907236.1"/>
    <property type="molecule type" value="Genomic_DNA"/>
</dbReference>
<name>A0AAE1L4R7_9NEOP</name>
<evidence type="ECO:0000313" key="2">
    <source>
        <dbReference type="Proteomes" id="UP001219518"/>
    </source>
</evidence>
<comment type="caution">
    <text evidence="1">The sequence shown here is derived from an EMBL/GenBank/DDBJ whole genome shotgun (WGS) entry which is preliminary data.</text>
</comment>
<dbReference type="AlphaFoldDB" id="A0AAE1L4R7"/>
<organism evidence="1 2">
    <name type="scientific">Frankliniella fusca</name>
    <dbReference type="NCBI Taxonomy" id="407009"/>
    <lineage>
        <taxon>Eukaryota</taxon>
        <taxon>Metazoa</taxon>
        <taxon>Ecdysozoa</taxon>
        <taxon>Arthropoda</taxon>
        <taxon>Hexapoda</taxon>
        <taxon>Insecta</taxon>
        <taxon>Pterygota</taxon>
        <taxon>Neoptera</taxon>
        <taxon>Paraneoptera</taxon>
        <taxon>Thysanoptera</taxon>
        <taxon>Terebrantia</taxon>
        <taxon>Thripoidea</taxon>
        <taxon>Thripidae</taxon>
        <taxon>Frankliniella</taxon>
    </lineage>
</organism>
<dbReference type="Proteomes" id="UP001219518">
    <property type="component" value="Unassembled WGS sequence"/>
</dbReference>
<protein>
    <submittedName>
        <fullName evidence="1">BEACH domain-containing protein lvsF</fullName>
    </submittedName>
</protein>
<gene>
    <name evidence="1" type="ORF">KUF71_018064</name>
</gene>
<proteinExistence type="predicted"/>
<accession>A0AAE1L4R7</accession>